<dbReference type="Proteomes" id="UP000256321">
    <property type="component" value="Unassembled WGS sequence"/>
</dbReference>
<accession>A0A3D8HEJ4</accession>
<organism evidence="1 2">
    <name type="scientific">Parabacteroides acidifaciens</name>
    <dbReference type="NCBI Taxonomy" id="2290935"/>
    <lineage>
        <taxon>Bacteria</taxon>
        <taxon>Pseudomonadati</taxon>
        <taxon>Bacteroidota</taxon>
        <taxon>Bacteroidia</taxon>
        <taxon>Bacteroidales</taxon>
        <taxon>Tannerellaceae</taxon>
        <taxon>Parabacteroides</taxon>
    </lineage>
</organism>
<evidence type="ECO:0000313" key="2">
    <source>
        <dbReference type="Proteomes" id="UP000256321"/>
    </source>
</evidence>
<protein>
    <submittedName>
        <fullName evidence="1">Uncharacterized protein</fullName>
    </submittedName>
</protein>
<evidence type="ECO:0000313" key="1">
    <source>
        <dbReference type="EMBL" id="RDU49389.1"/>
    </source>
</evidence>
<comment type="caution">
    <text evidence="1">The sequence shown here is derived from an EMBL/GenBank/DDBJ whole genome shotgun (WGS) entry which is preliminary data.</text>
</comment>
<dbReference type="AlphaFoldDB" id="A0A3D8HEJ4"/>
<proteinExistence type="predicted"/>
<reference evidence="1 2" key="1">
    <citation type="submission" date="2018-07" db="EMBL/GenBank/DDBJ databases">
        <title>Parabacteroides acidifaciens nov. sp., isolated from human feces.</title>
        <authorList>
            <person name="Wang Y.J."/>
        </authorList>
    </citation>
    <scope>NUCLEOTIDE SEQUENCE [LARGE SCALE GENOMIC DNA]</scope>
    <source>
        <strain evidence="1 2">426-9</strain>
    </source>
</reference>
<name>A0A3D8HEJ4_9BACT</name>
<dbReference type="EMBL" id="QREV01000018">
    <property type="protein sequence ID" value="RDU49389.1"/>
    <property type="molecule type" value="Genomic_DNA"/>
</dbReference>
<gene>
    <name evidence="1" type="ORF">DWU89_09645</name>
</gene>
<sequence length="85" mass="9829">MRNIADVKINTREIANDINRFYISYLGTDNDPLGGLAYTNKQVRRPRPALLQFSHCIHFFFQINKLLVNNWYSQAGIATCQLPTK</sequence>